<dbReference type="InterPro" id="IPR004711">
    <property type="entry name" value="Benzoate_Transporter"/>
</dbReference>
<feature type="transmembrane region" description="Helical" evidence="1">
    <location>
        <begin position="322"/>
        <end position="343"/>
    </location>
</feature>
<accession>A0A5E4SLM0</accession>
<evidence type="ECO:0000313" key="2">
    <source>
        <dbReference type="EMBL" id="VVD74759.1"/>
    </source>
</evidence>
<feature type="transmembrane region" description="Helical" evidence="1">
    <location>
        <begin position="259"/>
        <end position="276"/>
    </location>
</feature>
<protein>
    <submittedName>
        <fullName evidence="2">Benzoate transporter</fullName>
    </submittedName>
</protein>
<dbReference type="Proteomes" id="UP000366945">
    <property type="component" value="Unassembled WGS sequence"/>
</dbReference>
<organism evidence="2 3">
    <name type="scientific">Pandoraea pneumonica</name>
    <dbReference type="NCBI Taxonomy" id="2508299"/>
    <lineage>
        <taxon>Bacteria</taxon>
        <taxon>Pseudomonadati</taxon>
        <taxon>Pseudomonadota</taxon>
        <taxon>Betaproteobacteria</taxon>
        <taxon>Burkholderiales</taxon>
        <taxon>Burkholderiaceae</taxon>
        <taxon>Pandoraea</taxon>
    </lineage>
</organism>
<dbReference type="GO" id="GO:0042925">
    <property type="term" value="F:benzoate transmembrane transporter activity"/>
    <property type="evidence" value="ECO:0007669"/>
    <property type="project" value="InterPro"/>
</dbReference>
<keyword evidence="1" id="KW-0812">Transmembrane</keyword>
<sequence length="393" mass="40508">MSTQNTATLAPGRAFALYFTLALVAASFSATGPVVIIISAAQQAGLSGHQTSSWIFSALAVNGLASLLISWKTRQPLVFLWTIPGTVLAAPVIAHYGLGAAIGVYLACAAVLVLLALTNAIALLDKWVPMPIVMAMIAGLFMRYAIAIVTQSVAAPVLGAAMVLAFFGLLWMNQFRNLWLPPIIGAAVAGAVALALTGFHWPSSSIDSWFATPQLSAPVWNGRAMSELLVPMLVTILFVQNAQGIAVGRSAGYPVSTRLVTYSSAILTCLTAPFGGCPSVLAGPCNAVLVSDGPSGRHWIGAVTASALFVGIGLLSSAYASLLTSLPMAFTAILAGLSMLGVIQKSLVSAFTSEVSLSALATLVVTLSDVTVFGIGSAFWGIVIGCVLALRVK</sequence>
<feature type="transmembrane region" description="Helical" evidence="1">
    <location>
        <begin position="363"/>
        <end position="390"/>
    </location>
</feature>
<dbReference type="PANTHER" id="PTHR30199:SF0">
    <property type="entry name" value="INNER MEMBRANE PROTEIN YDCO"/>
    <property type="match status" value="1"/>
</dbReference>
<feature type="transmembrane region" description="Helical" evidence="1">
    <location>
        <begin position="53"/>
        <end position="71"/>
    </location>
</feature>
<feature type="transmembrane region" description="Helical" evidence="1">
    <location>
        <begin position="153"/>
        <end position="171"/>
    </location>
</feature>
<dbReference type="OrthoDB" id="9792424at2"/>
<feature type="transmembrane region" description="Helical" evidence="1">
    <location>
        <begin position="104"/>
        <end position="124"/>
    </location>
</feature>
<feature type="transmembrane region" description="Helical" evidence="1">
    <location>
        <begin position="131"/>
        <end position="147"/>
    </location>
</feature>
<keyword evidence="1" id="KW-0472">Membrane</keyword>
<evidence type="ECO:0000313" key="3">
    <source>
        <dbReference type="Proteomes" id="UP000366945"/>
    </source>
</evidence>
<proteinExistence type="predicted"/>
<gene>
    <name evidence="2" type="ORF">PPN31114_00803</name>
</gene>
<feature type="transmembrane region" description="Helical" evidence="1">
    <location>
        <begin position="15"/>
        <end position="41"/>
    </location>
</feature>
<feature type="transmembrane region" description="Helical" evidence="1">
    <location>
        <begin position="296"/>
        <end position="315"/>
    </location>
</feature>
<dbReference type="Pfam" id="PF03594">
    <property type="entry name" value="BenE"/>
    <property type="match status" value="1"/>
</dbReference>
<reference evidence="2 3" key="1">
    <citation type="submission" date="2019-08" db="EMBL/GenBank/DDBJ databases">
        <authorList>
            <person name="Peeters C."/>
        </authorList>
    </citation>
    <scope>NUCLEOTIDE SEQUENCE [LARGE SCALE GENOMIC DNA]</scope>
    <source>
        <strain evidence="2 3">LMG 31114</strain>
    </source>
</reference>
<keyword evidence="3" id="KW-1185">Reference proteome</keyword>
<dbReference type="EMBL" id="CABPSK010000001">
    <property type="protein sequence ID" value="VVD74759.1"/>
    <property type="molecule type" value="Genomic_DNA"/>
</dbReference>
<feature type="transmembrane region" description="Helical" evidence="1">
    <location>
        <begin position="178"/>
        <end position="201"/>
    </location>
</feature>
<dbReference type="PANTHER" id="PTHR30199">
    <property type="entry name" value="MFS FAMILY TRANSPORTER, PREDICTED SUBSTRATE BENZOATE"/>
    <property type="match status" value="1"/>
</dbReference>
<feature type="transmembrane region" description="Helical" evidence="1">
    <location>
        <begin position="78"/>
        <end position="98"/>
    </location>
</feature>
<dbReference type="AlphaFoldDB" id="A0A5E4SLM0"/>
<evidence type="ECO:0000256" key="1">
    <source>
        <dbReference type="SAM" id="Phobius"/>
    </source>
</evidence>
<dbReference type="RefSeq" id="WP_150678171.1">
    <property type="nucleotide sequence ID" value="NZ_CABPSK010000001.1"/>
</dbReference>
<dbReference type="GO" id="GO:0005886">
    <property type="term" value="C:plasma membrane"/>
    <property type="evidence" value="ECO:0007669"/>
    <property type="project" value="TreeGrafter"/>
</dbReference>
<keyword evidence="1" id="KW-1133">Transmembrane helix</keyword>
<name>A0A5E4SLM0_9BURK</name>
<feature type="transmembrane region" description="Helical" evidence="1">
    <location>
        <begin position="228"/>
        <end position="247"/>
    </location>
</feature>
<dbReference type="GeneID" id="300402862"/>